<evidence type="ECO:0000313" key="2">
    <source>
        <dbReference type="EMBL" id="QJB02578.1"/>
    </source>
</evidence>
<sequence length="86" mass="9333">MSILLGFEVGSGKEVYLPPGHTVITGMTQFAGKCLFPMKMTRSQIALGIRLTTKDGYFNGAFNKLRKNKLIISAGGDDWILSEGPP</sequence>
<dbReference type="AlphaFoldDB" id="A0A6M3M5K8"/>
<proteinExistence type="predicted"/>
<dbReference type="EMBL" id="MT143793">
    <property type="protein sequence ID" value="QJB02578.1"/>
    <property type="molecule type" value="Genomic_DNA"/>
</dbReference>
<accession>A0A6M3M5K8</accession>
<protein>
    <submittedName>
        <fullName evidence="2">Uncharacterized protein</fullName>
    </submittedName>
</protein>
<name>A0A6M3M5K8_9ZZZZ</name>
<organism evidence="2">
    <name type="scientific">viral metagenome</name>
    <dbReference type="NCBI Taxonomy" id="1070528"/>
    <lineage>
        <taxon>unclassified sequences</taxon>
        <taxon>metagenomes</taxon>
        <taxon>organismal metagenomes</taxon>
    </lineage>
</organism>
<evidence type="ECO:0000313" key="1">
    <source>
        <dbReference type="EMBL" id="QJB00162.1"/>
    </source>
</evidence>
<gene>
    <name evidence="1" type="ORF">MM171A00678_0021</name>
    <name evidence="2" type="ORF">MM171B01174_0016</name>
</gene>
<reference evidence="2" key="1">
    <citation type="submission" date="2020-03" db="EMBL/GenBank/DDBJ databases">
        <title>The deep terrestrial virosphere.</title>
        <authorList>
            <person name="Holmfeldt K."/>
            <person name="Nilsson E."/>
            <person name="Simone D."/>
            <person name="Lopez-Fernandez M."/>
            <person name="Wu X."/>
            <person name="de Brujin I."/>
            <person name="Lundin D."/>
            <person name="Andersson A."/>
            <person name="Bertilsson S."/>
            <person name="Dopson M."/>
        </authorList>
    </citation>
    <scope>NUCLEOTIDE SEQUENCE</scope>
    <source>
        <strain evidence="1">MM171A00678</strain>
        <strain evidence="2">MM171B01174</strain>
    </source>
</reference>
<dbReference type="EMBL" id="MT143683">
    <property type="protein sequence ID" value="QJB00162.1"/>
    <property type="molecule type" value="Genomic_DNA"/>
</dbReference>